<gene>
    <name evidence="1" type="ORF">Krac_6130</name>
</gene>
<dbReference type="STRING" id="485913.Krac_6130"/>
<proteinExistence type="predicted"/>
<keyword evidence="2" id="KW-1185">Reference proteome</keyword>
<name>D6TY02_KTERA</name>
<evidence type="ECO:0000313" key="1">
    <source>
        <dbReference type="EMBL" id="EFH84998.1"/>
    </source>
</evidence>
<comment type="caution">
    <text evidence="1">The sequence shown here is derived from an EMBL/GenBank/DDBJ whole genome shotgun (WGS) entry which is preliminary data.</text>
</comment>
<dbReference type="Proteomes" id="UP000004508">
    <property type="component" value="Unassembled WGS sequence"/>
</dbReference>
<sequence>MSVEYHFAFLTNKFFARLSERSQWSQIKPHSSEMALTQNFSRQNRAIFLNRRQTR</sequence>
<reference evidence="1 2" key="1">
    <citation type="journal article" date="2011" name="Stand. Genomic Sci.">
        <title>Non-contiguous finished genome sequence and contextual data of the filamentous soil bacterium Ktedonobacter racemifer type strain (SOSP1-21).</title>
        <authorList>
            <person name="Chang Y.J."/>
            <person name="Land M."/>
            <person name="Hauser L."/>
            <person name="Chertkov O."/>
            <person name="Del Rio T.G."/>
            <person name="Nolan M."/>
            <person name="Copeland A."/>
            <person name="Tice H."/>
            <person name="Cheng J.F."/>
            <person name="Lucas S."/>
            <person name="Han C."/>
            <person name="Goodwin L."/>
            <person name="Pitluck S."/>
            <person name="Ivanova N."/>
            <person name="Ovchinikova G."/>
            <person name="Pati A."/>
            <person name="Chen A."/>
            <person name="Palaniappan K."/>
            <person name="Mavromatis K."/>
            <person name="Liolios K."/>
            <person name="Brettin T."/>
            <person name="Fiebig A."/>
            <person name="Rohde M."/>
            <person name="Abt B."/>
            <person name="Goker M."/>
            <person name="Detter J.C."/>
            <person name="Woyke T."/>
            <person name="Bristow J."/>
            <person name="Eisen J.A."/>
            <person name="Markowitz V."/>
            <person name="Hugenholtz P."/>
            <person name="Kyrpides N.C."/>
            <person name="Klenk H.P."/>
            <person name="Lapidus A."/>
        </authorList>
    </citation>
    <scope>NUCLEOTIDE SEQUENCE [LARGE SCALE GENOMIC DNA]</scope>
    <source>
        <strain evidence="2">DSM 44963</strain>
    </source>
</reference>
<dbReference type="AlphaFoldDB" id="D6TY02"/>
<accession>D6TY02</accession>
<dbReference type="EMBL" id="ADVG01000003">
    <property type="protein sequence ID" value="EFH84998.1"/>
    <property type="molecule type" value="Genomic_DNA"/>
</dbReference>
<evidence type="ECO:0000313" key="2">
    <source>
        <dbReference type="Proteomes" id="UP000004508"/>
    </source>
</evidence>
<dbReference type="InParanoid" id="D6TY02"/>
<protein>
    <submittedName>
        <fullName evidence="1">Uncharacterized protein</fullName>
    </submittedName>
</protein>
<organism evidence="1 2">
    <name type="scientific">Ktedonobacter racemifer DSM 44963</name>
    <dbReference type="NCBI Taxonomy" id="485913"/>
    <lineage>
        <taxon>Bacteria</taxon>
        <taxon>Bacillati</taxon>
        <taxon>Chloroflexota</taxon>
        <taxon>Ktedonobacteria</taxon>
        <taxon>Ktedonobacterales</taxon>
        <taxon>Ktedonobacteraceae</taxon>
        <taxon>Ktedonobacter</taxon>
    </lineage>
</organism>